<organism evidence="2 3">
    <name type="scientific">Trichomonas vaginalis (strain ATCC PRA-98 / G3)</name>
    <dbReference type="NCBI Taxonomy" id="412133"/>
    <lineage>
        <taxon>Eukaryota</taxon>
        <taxon>Metamonada</taxon>
        <taxon>Parabasalia</taxon>
        <taxon>Trichomonadida</taxon>
        <taxon>Trichomonadidae</taxon>
        <taxon>Trichomonas</taxon>
    </lineage>
</organism>
<name>A2D7D2_TRIV3</name>
<dbReference type="KEGG" id="tva:4720757"/>
<dbReference type="AlphaFoldDB" id="A2D7D2"/>
<evidence type="ECO:0000256" key="1">
    <source>
        <dbReference type="SAM" id="MobiDB-lite"/>
    </source>
</evidence>
<dbReference type="RefSeq" id="XP_001276897.1">
    <property type="nucleotide sequence ID" value="XM_001276896.1"/>
</dbReference>
<reference evidence="2" key="1">
    <citation type="submission" date="2006-10" db="EMBL/GenBank/DDBJ databases">
        <authorList>
            <person name="Amadeo P."/>
            <person name="Zhao Q."/>
            <person name="Wortman J."/>
            <person name="Fraser-Liggett C."/>
            <person name="Carlton J."/>
        </authorList>
    </citation>
    <scope>NUCLEOTIDE SEQUENCE</scope>
    <source>
        <strain evidence="2">G3</strain>
    </source>
</reference>
<dbReference type="Proteomes" id="UP000001542">
    <property type="component" value="Unassembled WGS sequence"/>
</dbReference>
<sequence>MNDPNALTDQNKQRIMKSHLFDEENETTTVKPPPKTPDSAYKSQYTPSPRATQHNYTPTLNTRNQQYAYQNSTPTKQIIKQIDPIPPTPPLPNIVPFPDFKFEPLNKLERPDIAFNKNNDINSTIDTSSLIVLGSLREKMSKESAEFAERMKNLIIYEQQPSNSFTRSMNMSGTLNGSQKLTVEGEFIMPNGTPFT</sequence>
<dbReference type="SMR" id="A2D7D2"/>
<dbReference type="EMBL" id="DS113177">
    <property type="protein sequence ID" value="EAY23649.1"/>
    <property type="molecule type" value="Genomic_DNA"/>
</dbReference>
<feature type="compositionally biased region" description="Polar residues" evidence="1">
    <location>
        <begin position="1"/>
        <end position="10"/>
    </location>
</feature>
<dbReference type="VEuPathDB" id="TrichDB:TVAG_119860"/>
<evidence type="ECO:0000313" key="3">
    <source>
        <dbReference type="Proteomes" id="UP000001542"/>
    </source>
</evidence>
<feature type="compositionally biased region" description="Polar residues" evidence="1">
    <location>
        <begin position="41"/>
        <end position="57"/>
    </location>
</feature>
<proteinExistence type="predicted"/>
<gene>
    <name evidence="2" type="ORF">TVAG_119860</name>
</gene>
<reference evidence="2" key="2">
    <citation type="journal article" date="2007" name="Science">
        <title>Draft genome sequence of the sexually transmitted pathogen Trichomonas vaginalis.</title>
        <authorList>
            <person name="Carlton J.M."/>
            <person name="Hirt R.P."/>
            <person name="Silva J.C."/>
            <person name="Delcher A.L."/>
            <person name="Schatz M."/>
            <person name="Zhao Q."/>
            <person name="Wortman J.R."/>
            <person name="Bidwell S.L."/>
            <person name="Alsmark U.C.M."/>
            <person name="Besteiro S."/>
            <person name="Sicheritz-Ponten T."/>
            <person name="Noel C.J."/>
            <person name="Dacks J.B."/>
            <person name="Foster P.G."/>
            <person name="Simillion C."/>
            <person name="Van de Peer Y."/>
            <person name="Miranda-Saavedra D."/>
            <person name="Barton G.J."/>
            <person name="Westrop G.D."/>
            <person name="Mueller S."/>
            <person name="Dessi D."/>
            <person name="Fiori P.L."/>
            <person name="Ren Q."/>
            <person name="Paulsen I."/>
            <person name="Zhang H."/>
            <person name="Bastida-Corcuera F.D."/>
            <person name="Simoes-Barbosa A."/>
            <person name="Brown M.T."/>
            <person name="Hayes R.D."/>
            <person name="Mukherjee M."/>
            <person name="Okumura C.Y."/>
            <person name="Schneider R."/>
            <person name="Smith A.J."/>
            <person name="Vanacova S."/>
            <person name="Villalvazo M."/>
            <person name="Haas B.J."/>
            <person name="Pertea M."/>
            <person name="Feldblyum T.V."/>
            <person name="Utterback T.R."/>
            <person name="Shu C.L."/>
            <person name="Osoegawa K."/>
            <person name="de Jong P.J."/>
            <person name="Hrdy I."/>
            <person name="Horvathova L."/>
            <person name="Zubacova Z."/>
            <person name="Dolezal P."/>
            <person name="Malik S.B."/>
            <person name="Logsdon J.M. Jr."/>
            <person name="Henze K."/>
            <person name="Gupta A."/>
            <person name="Wang C.C."/>
            <person name="Dunne R.L."/>
            <person name="Upcroft J.A."/>
            <person name="Upcroft P."/>
            <person name="White O."/>
            <person name="Salzberg S.L."/>
            <person name="Tang P."/>
            <person name="Chiu C.-H."/>
            <person name="Lee Y.-S."/>
            <person name="Embley T.M."/>
            <person name="Coombs G.H."/>
            <person name="Mottram J.C."/>
            <person name="Tachezy J."/>
            <person name="Fraser-Liggett C.M."/>
            <person name="Johnson P.J."/>
        </authorList>
    </citation>
    <scope>NUCLEOTIDE SEQUENCE [LARGE SCALE GENOMIC DNA]</scope>
    <source>
        <strain evidence="2">G3</strain>
    </source>
</reference>
<evidence type="ECO:0000313" key="2">
    <source>
        <dbReference type="EMBL" id="EAY23649.1"/>
    </source>
</evidence>
<dbReference type="VEuPathDB" id="TrichDB:TVAGG3_0992740"/>
<feature type="region of interest" description="Disordered" evidence="1">
    <location>
        <begin position="1"/>
        <end position="57"/>
    </location>
</feature>
<keyword evidence="3" id="KW-1185">Reference proteome</keyword>
<dbReference type="InParanoid" id="A2D7D2"/>
<accession>A2D7D2</accession>
<protein>
    <submittedName>
        <fullName evidence="2">Uncharacterized protein</fullName>
    </submittedName>
</protein>